<name>A0A8J7H8Q8_9FIRM</name>
<dbReference type="EMBL" id="JAEAGR010000004">
    <property type="protein sequence ID" value="MBH1940445.1"/>
    <property type="molecule type" value="Genomic_DNA"/>
</dbReference>
<dbReference type="AlphaFoldDB" id="A0A8J7H8Q8"/>
<sequence length="277" mass="30148">MSNLQKVIKYFAMGFAVFLAVCIIWGITSTAIAIVSVVTGETFFDGGKNRVDFNESFKEVESLDIDGSFGDVYIKTGETFRVEAENVTNDFKARVSSTGRLMISEEKFKFPFFIFSQGKSKVTIYLPEDFTADNVKLDCGVGDVQIDALYTEELSINAGIGDIDGTNVKADKVKIDGGIGDLKLSNVIFEDVNIDSGIGDVELIGELYGYNAFDSGIGEINIKIKGHPDDYDFNVDSGIGSVRVNDKKISGIITNVNSEHTVKVNGGIGGIRIDFFE</sequence>
<gene>
    <name evidence="3" type="ORF">I5677_05980</name>
</gene>
<keyword evidence="4" id="KW-1185">Reference proteome</keyword>
<evidence type="ECO:0000313" key="4">
    <source>
        <dbReference type="Proteomes" id="UP000623269"/>
    </source>
</evidence>
<evidence type="ECO:0000256" key="1">
    <source>
        <dbReference type="SAM" id="Phobius"/>
    </source>
</evidence>
<feature type="transmembrane region" description="Helical" evidence="1">
    <location>
        <begin position="7"/>
        <end position="27"/>
    </location>
</feature>
<protein>
    <submittedName>
        <fullName evidence="3">DUF4097 family beta strand repeat protein</fullName>
    </submittedName>
</protein>
<evidence type="ECO:0000259" key="2">
    <source>
        <dbReference type="Pfam" id="PF13349"/>
    </source>
</evidence>
<feature type="domain" description="DUF4097" evidence="2">
    <location>
        <begin position="61"/>
        <end position="246"/>
    </location>
</feature>
<dbReference type="Pfam" id="PF13349">
    <property type="entry name" value="DUF4097"/>
    <property type="match status" value="1"/>
</dbReference>
<dbReference type="Proteomes" id="UP000623269">
    <property type="component" value="Unassembled WGS sequence"/>
</dbReference>
<evidence type="ECO:0000313" key="3">
    <source>
        <dbReference type="EMBL" id="MBH1940445.1"/>
    </source>
</evidence>
<accession>A0A8J7H8Q8</accession>
<comment type="caution">
    <text evidence="3">The sequence shown here is derived from an EMBL/GenBank/DDBJ whole genome shotgun (WGS) entry which is preliminary data.</text>
</comment>
<keyword evidence="1" id="KW-0472">Membrane</keyword>
<keyword evidence="1" id="KW-1133">Transmembrane helix</keyword>
<dbReference type="InterPro" id="IPR025164">
    <property type="entry name" value="Toastrack_DUF4097"/>
</dbReference>
<proteinExistence type="predicted"/>
<keyword evidence="1" id="KW-0812">Transmembrane</keyword>
<organism evidence="3 4">
    <name type="scientific">Mobilitalea sibirica</name>
    <dbReference type="NCBI Taxonomy" id="1462919"/>
    <lineage>
        <taxon>Bacteria</taxon>
        <taxon>Bacillati</taxon>
        <taxon>Bacillota</taxon>
        <taxon>Clostridia</taxon>
        <taxon>Lachnospirales</taxon>
        <taxon>Lachnospiraceae</taxon>
        <taxon>Mobilitalea</taxon>
    </lineage>
</organism>
<reference evidence="3" key="1">
    <citation type="submission" date="2020-12" db="EMBL/GenBank/DDBJ databases">
        <title>M. sibirica DSM 26468T genome.</title>
        <authorList>
            <person name="Thieme N."/>
            <person name="Rettenmaier R."/>
            <person name="Zverlov V."/>
            <person name="Liebl W."/>
        </authorList>
    </citation>
    <scope>NUCLEOTIDE SEQUENCE</scope>
    <source>
        <strain evidence="3">DSM 26468</strain>
    </source>
</reference>
<dbReference type="RefSeq" id="WP_197660667.1">
    <property type="nucleotide sequence ID" value="NZ_JAEAGR010000004.1"/>
</dbReference>